<evidence type="ECO:0000256" key="6">
    <source>
        <dbReference type="PIRSR" id="PIRSR602401-1"/>
    </source>
</evidence>
<proteinExistence type="inferred from homology"/>
<keyword evidence="7" id="KW-0503">Monooxygenase</keyword>
<dbReference type="GO" id="GO:0020037">
    <property type="term" value="F:heme binding"/>
    <property type="evidence" value="ECO:0007669"/>
    <property type="project" value="InterPro"/>
</dbReference>
<dbReference type="AlphaFoldDB" id="A0AAV9AEC8"/>
<organism evidence="9 10">
    <name type="scientific">Acorus gramineus</name>
    <name type="common">Dwarf sweet flag</name>
    <dbReference type="NCBI Taxonomy" id="55184"/>
    <lineage>
        <taxon>Eukaryota</taxon>
        <taxon>Viridiplantae</taxon>
        <taxon>Streptophyta</taxon>
        <taxon>Embryophyta</taxon>
        <taxon>Tracheophyta</taxon>
        <taxon>Spermatophyta</taxon>
        <taxon>Magnoliopsida</taxon>
        <taxon>Liliopsida</taxon>
        <taxon>Acoraceae</taxon>
        <taxon>Acorus</taxon>
    </lineage>
</organism>
<dbReference type="InterPro" id="IPR017972">
    <property type="entry name" value="Cyt_P450_CS"/>
</dbReference>
<dbReference type="Pfam" id="PF00067">
    <property type="entry name" value="p450"/>
    <property type="match status" value="1"/>
</dbReference>
<reference evidence="9" key="2">
    <citation type="submission" date="2023-06" db="EMBL/GenBank/DDBJ databases">
        <authorList>
            <person name="Ma L."/>
            <person name="Liu K.-W."/>
            <person name="Li Z."/>
            <person name="Hsiao Y.-Y."/>
            <person name="Qi Y."/>
            <person name="Fu T."/>
            <person name="Tang G."/>
            <person name="Zhang D."/>
            <person name="Sun W.-H."/>
            <person name="Liu D.-K."/>
            <person name="Li Y."/>
            <person name="Chen G.-Z."/>
            <person name="Liu X.-D."/>
            <person name="Liao X.-Y."/>
            <person name="Jiang Y.-T."/>
            <person name="Yu X."/>
            <person name="Hao Y."/>
            <person name="Huang J."/>
            <person name="Zhao X.-W."/>
            <person name="Ke S."/>
            <person name="Chen Y.-Y."/>
            <person name="Wu W.-L."/>
            <person name="Hsu J.-L."/>
            <person name="Lin Y.-F."/>
            <person name="Huang M.-D."/>
            <person name="Li C.-Y."/>
            <person name="Huang L."/>
            <person name="Wang Z.-W."/>
            <person name="Zhao X."/>
            <person name="Zhong W.-Y."/>
            <person name="Peng D.-H."/>
            <person name="Ahmad S."/>
            <person name="Lan S."/>
            <person name="Zhang J.-S."/>
            <person name="Tsai W.-C."/>
            <person name="Van De Peer Y."/>
            <person name="Liu Z.-J."/>
        </authorList>
    </citation>
    <scope>NUCLEOTIDE SEQUENCE</scope>
    <source>
        <strain evidence="9">SCP</strain>
        <tissue evidence="9">Leaves</tissue>
    </source>
</reference>
<keyword evidence="7" id="KW-0560">Oxidoreductase</keyword>
<dbReference type="GO" id="GO:0005506">
    <property type="term" value="F:iron ion binding"/>
    <property type="evidence" value="ECO:0007669"/>
    <property type="project" value="InterPro"/>
</dbReference>
<dbReference type="PRINTS" id="PR00385">
    <property type="entry name" value="P450"/>
</dbReference>
<evidence type="ECO:0000313" key="9">
    <source>
        <dbReference type="EMBL" id="KAK1262619.1"/>
    </source>
</evidence>
<dbReference type="InterPro" id="IPR002401">
    <property type="entry name" value="Cyt_P450_E_grp-I"/>
</dbReference>
<feature type="transmembrane region" description="Helical" evidence="8">
    <location>
        <begin position="6"/>
        <end position="23"/>
    </location>
</feature>
<protein>
    <submittedName>
        <fullName evidence="9">Cytochrome P450 89A9</fullName>
    </submittedName>
</protein>
<keyword evidence="6 7" id="KW-0408">Iron</keyword>
<dbReference type="InterPro" id="IPR036396">
    <property type="entry name" value="Cyt_P450_sf"/>
</dbReference>
<dbReference type="Gene3D" id="1.10.630.10">
    <property type="entry name" value="Cytochrome P450"/>
    <property type="match status" value="1"/>
</dbReference>
<dbReference type="InterPro" id="IPR051103">
    <property type="entry name" value="Plant_metabolite_P450s"/>
</dbReference>
<feature type="binding site" description="axial binding residue" evidence="6">
    <location>
        <position position="431"/>
    </location>
    <ligand>
        <name>heme</name>
        <dbReference type="ChEBI" id="CHEBI:30413"/>
    </ligand>
    <ligandPart>
        <name>Fe</name>
        <dbReference type="ChEBI" id="CHEBI:18248"/>
    </ligandPart>
</feature>
<dbReference type="PANTHER" id="PTHR24298:SF800">
    <property type="entry name" value="CYTOCHROME P450 89A2-RELATED"/>
    <property type="match status" value="1"/>
</dbReference>
<dbReference type="Proteomes" id="UP001179952">
    <property type="component" value="Unassembled WGS sequence"/>
</dbReference>
<sequence>MENAWLLIIPLSITILLCFFTFSNQNKPHKPKRLPPNPPILTALLNPSFVRNRPITTLHGGGGAFSSSRTVILISDHALTHKALIHHAAAFADRPKPTSANHHHHLTINSASHGPLWRLLRRNLTSEILSPSKIKSYAHARKWVLDVLLDDLKSQSETNNAVTVDHTFRHAMFRLLMMMCFGENPDKATVRAVEAAQRDMIACTVRLNARGLWPRLLFKKRWREFLNISRAQQDLLLPLIRERKNHKHNSSFGYVDSLFKIEIQENGVVRRLDEDEMVSLCAEFLQGGTDTTSATLQWVMANVVKHPHVQAKLFEEIASVVRERERVNEEDLPRMRYVKAVVLEGLRRHPPLQFGLPHAVSEEVSVGGYVIPRNATVRFAVAEMGWDEKVWEEPMEFRPERFMKGGEAEGVDITGGGDFKMMPFGVGRRVCPGLGIAMLHLEYFVANLVRVFEWKVLEGEGVDLSEKVEFTAVMKKPLKAMILVRK</sequence>
<dbReference type="PROSITE" id="PS00086">
    <property type="entry name" value="CYTOCHROME_P450"/>
    <property type="match status" value="1"/>
</dbReference>
<evidence type="ECO:0000256" key="4">
    <source>
        <dbReference type="ARBA" id="ARBA00022989"/>
    </source>
</evidence>
<keyword evidence="3 6" id="KW-0479">Metal-binding</keyword>
<accession>A0AAV9AEC8</accession>
<dbReference type="GO" id="GO:0016709">
    <property type="term" value="F:oxidoreductase activity, acting on paired donors, with incorporation or reduction of molecular oxygen, NAD(P)H as one donor, and incorporation of one atom of oxygen"/>
    <property type="evidence" value="ECO:0007669"/>
    <property type="project" value="TreeGrafter"/>
</dbReference>
<dbReference type="InterPro" id="IPR001128">
    <property type="entry name" value="Cyt_P450"/>
</dbReference>
<evidence type="ECO:0000256" key="3">
    <source>
        <dbReference type="ARBA" id="ARBA00022723"/>
    </source>
</evidence>
<evidence type="ECO:0000256" key="8">
    <source>
        <dbReference type="SAM" id="Phobius"/>
    </source>
</evidence>
<evidence type="ECO:0000256" key="7">
    <source>
        <dbReference type="RuleBase" id="RU000461"/>
    </source>
</evidence>
<comment type="cofactor">
    <cofactor evidence="6">
        <name>heme</name>
        <dbReference type="ChEBI" id="CHEBI:30413"/>
    </cofactor>
</comment>
<dbReference type="PANTHER" id="PTHR24298">
    <property type="entry name" value="FLAVONOID 3'-MONOOXYGENASE-RELATED"/>
    <property type="match status" value="1"/>
</dbReference>
<reference evidence="9" key="1">
    <citation type="journal article" date="2023" name="Nat. Commun.">
        <title>Diploid and tetraploid genomes of Acorus and the evolution of monocots.</title>
        <authorList>
            <person name="Ma L."/>
            <person name="Liu K.W."/>
            <person name="Li Z."/>
            <person name="Hsiao Y.Y."/>
            <person name="Qi Y."/>
            <person name="Fu T."/>
            <person name="Tang G.D."/>
            <person name="Zhang D."/>
            <person name="Sun W.H."/>
            <person name="Liu D.K."/>
            <person name="Li Y."/>
            <person name="Chen G.Z."/>
            <person name="Liu X.D."/>
            <person name="Liao X.Y."/>
            <person name="Jiang Y.T."/>
            <person name="Yu X."/>
            <person name="Hao Y."/>
            <person name="Huang J."/>
            <person name="Zhao X.W."/>
            <person name="Ke S."/>
            <person name="Chen Y.Y."/>
            <person name="Wu W.L."/>
            <person name="Hsu J.L."/>
            <person name="Lin Y.F."/>
            <person name="Huang M.D."/>
            <person name="Li C.Y."/>
            <person name="Huang L."/>
            <person name="Wang Z.W."/>
            <person name="Zhao X."/>
            <person name="Zhong W.Y."/>
            <person name="Peng D.H."/>
            <person name="Ahmad S."/>
            <person name="Lan S."/>
            <person name="Zhang J.S."/>
            <person name="Tsai W.C."/>
            <person name="Van de Peer Y."/>
            <person name="Liu Z.J."/>
        </authorList>
    </citation>
    <scope>NUCLEOTIDE SEQUENCE</scope>
    <source>
        <strain evidence="9">SCP</strain>
    </source>
</reference>
<keyword evidence="5 8" id="KW-0472">Membrane</keyword>
<dbReference type="CDD" id="cd11075">
    <property type="entry name" value="CYP77_89"/>
    <property type="match status" value="1"/>
</dbReference>
<keyword evidence="4 8" id="KW-1133">Transmembrane helix</keyword>
<gene>
    <name evidence="9" type="ORF">QJS04_geneDACA011543</name>
</gene>
<comment type="caution">
    <text evidence="9">The sequence shown here is derived from an EMBL/GenBank/DDBJ whole genome shotgun (WGS) entry which is preliminary data.</text>
</comment>
<keyword evidence="10" id="KW-1185">Reference proteome</keyword>
<name>A0AAV9AEC8_ACOGR</name>
<comment type="subcellular location">
    <subcellularLocation>
        <location evidence="1">Membrane</location>
        <topology evidence="1">Single-pass membrane protein</topology>
    </subcellularLocation>
</comment>
<evidence type="ECO:0000256" key="2">
    <source>
        <dbReference type="ARBA" id="ARBA00022692"/>
    </source>
</evidence>
<evidence type="ECO:0000256" key="5">
    <source>
        <dbReference type="ARBA" id="ARBA00023136"/>
    </source>
</evidence>
<evidence type="ECO:0000256" key="1">
    <source>
        <dbReference type="ARBA" id="ARBA00004167"/>
    </source>
</evidence>
<dbReference type="EMBL" id="JAUJYN010000010">
    <property type="protein sequence ID" value="KAK1262619.1"/>
    <property type="molecule type" value="Genomic_DNA"/>
</dbReference>
<keyword evidence="6 7" id="KW-0349">Heme</keyword>
<dbReference type="GO" id="GO:0016020">
    <property type="term" value="C:membrane"/>
    <property type="evidence" value="ECO:0007669"/>
    <property type="project" value="UniProtKB-SubCell"/>
</dbReference>
<keyword evidence="2 8" id="KW-0812">Transmembrane</keyword>
<comment type="similarity">
    <text evidence="7">Belongs to the cytochrome P450 family.</text>
</comment>
<dbReference type="PRINTS" id="PR00463">
    <property type="entry name" value="EP450I"/>
</dbReference>
<evidence type="ECO:0000313" key="10">
    <source>
        <dbReference type="Proteomes" id="UP001179952"/>
    </source>
</evidence>
<dbReference type="SUPFAM" id="SSF48264">
    <property type="entry name" value="Cytochrome P450"/>
    <property type="match status" value="1"/>
</dbReference>